<evidence type="ECO:0000313" key="3">
    <source>
        <dbReference type="Proteomes" id="UP000829685"/>
    </source>
</evidence>
<evidence type="ECO:0000313" key="2">
    <source>
        <dbReference type="EMBL" id="KAI1867551.1"/>
    </source>
</evidence>
<dbReference type="PANTHER" id="PTHR42085">
    <property type="entry name" value="F-BOX DOMAIN-CONTAINING PROTEIN"/>
    <property type="match status" value="1"/>
</dbReference>
<dbReference type="InterPro" id="IPR038883">
    <property type="entry name" value="AN11006-like"/>
</dbReference>
<organism evidence="2 3">
    <name type="scientific">Neoarthrinium moseri</name>
    <dbReference type="NCBI Taxonomy" id="1658444"/>
    <lineage>
        <taxon>Eukaryota</taxon>
        <taxon>Fungi</taxon>
        <taxon>Dikarya</taxon>
        <taxon>Ascomycota</taxon>
        <taxon>Pezizomycotina</taxon>
        <taxon>Sordariomycetes</taxon>
        <taxon>Xylariomycetidae</taxon>
        <taxon>Amphisphaeriales</taxon>
        <taxon>Apiosporaceae</taxon>
        <taxon>Neoarthrinium</taxon>
    </lineage>
</organism>
<reference evidence="2" key="1">
    <citation type="submission" date="2021-03" db="EMBL/GenBank/DDBJ databases">
        <title>Revisited historic fungal species revealed as producer of novel bioactive compounds through whole genome sequencing and comparative genomics.</title>
        <authorList>
            <person name="Vignolle G.A."/>
            <person name="Hochenegger N."/>
            <person name="Mach R.L."/>
            <person name="Mach-Aigner A.R."/>
            <person name="Javad Rahimi M."/>
            <person name="Salim K.A."/>
            <person name="Chan C.M."/>
            <person name="Lim L.B.L."/>
            <person name="Cai F."/>
            <person name="Druzhinina I.S."/>
            <person name="U'Ren J.M."/>
            <person name="Derntl C."/>
        </authorList>
    </citation>
    <scope>NUCLEOTIDE SEQUENCE</scope>
    <source>
        <strain evidence="2">TUCIM 5799</strain>
    </source>
</reference>
<name>A0A9P9WK32_9PEZI</name>
<sequence length="310" mass="34827">MRRRAAGPVPAGRGPRAAAGPTPSDAQSDSIAALTNDIAALTVDIPLSNKPKRRQIKPFRFFDLPSELRLKIYGYHFGAVDEVLDLDHDNWKRIHHKLAIFRTCRQVYREASYAFYTTHTARIFPIYGKFFKTKKPLLARMKPRPRGFLTSLELRLGPGWNGPPRGWVVNDALGLRDCVNVRRLRVFVEIDPSNDVCKGFRRSEGFYEKFSRDLLTAVLAEMPWCQTVEFDANPSVKKAGAMMRGLIDVATGQSRRLAWGPEKGWDDGDEPDEPEPVINNAPIGVPAMLDGHVMITPVNDGHNHNILVFA</sequence>
<accession>A0A9P9WK32</accession>
<dbReference type="PANTHER" id="PTHR42085:SF2">
    <property type="entry name" value="F-BOX DOMAIN-CONTAINING PROTEIN"/>
    <property type="match status" value="1"/>
</dbReference>
<feature type="region of interest" description="Disordered" evidence="1">
    <location>
        <begin position="1"/>
        <end position="29"/>
    </location>
</feature>
<evidence type="ECO:0000256" key="1">
    <source>
        <dbReference type="SAM" id="MobiDB-lite"/>
    </source>
</evidence>
<keyword evidence="3" id="KW-1185">Reference proteome</keyword>
<dbReference type="Proteomes" id="UP000829685">
    <property type="component" value="Unassembled WGS sequence"/>
</dbReference>
<feature type="compositionally biased region" description="Low complexity" evidence="1">
    <location>
        <begin position="1"/>
        <end position="21"/>
    </location>
</feature>
<comment type="caution">
    <text evidence="2">The sequence shown here is derived from an EMBL/GenBank/DDBJ whole genome shotgun (WGS) entry which is preliminary data.</text>
</comment>
<gene>
    <name evidence="2" type="ORF">JX265_007353</name>
</gene>
<protein>
    <submittedName>
        <fullName evidence="2">Uncharacterized protein</fullName>
    </submittedName>
</protein>
<proteinExistence type="predicted"/>
<dbReference type="AlphaFoldDB" id="A0A9P9WK32"/>
<dbReference type="EMBL" id="JAFIMR010000018">
    <property type="protein sequence ID" value="KAI1867551.1"/>
    <property type="molecule type" value="Genomic_DNA"/>
</dbReference>